<dbReference type="Pfam" id="PF13620">
    <property type="entry name" value="CarboxypepD_reg"/>
    <property type="match status" value="1"/>
</dbReference>
<evidence type="ECO:0000256" key="3">
    <source>
        <dbReference type="ARBA" id="ARBA00022729"/>
    </source>
</evidence>
<dbReference type="InterPro" id="IPR056190">
    <property type="entry name" value="NOMO_5th"/>
</dbReference>
<dbReference type="PANTHER" id="PTHR23303">
    <property type="entry name" value="CARBOXYPEPTIDASE REGULATORY REGION-CONTAINING"/>
    <property type="match status" value="1"/>
</dbReference>
<evidence type="ECO:0000256" key="2">
    <source>
        <dbReference type="ARBA" id="ARBA00022692"/>
    </source>
</evidence>
<dbReference type="Pfam" id="PF22904">
    <property type="entry name" value="NOMO1-like_2nd"/>
    <property type="match status" value="2"/>
</dbReference>
<feature type="domain" description="NOMO second beta-sandwich" evidence="10">
    <location>
        <begin position="526"/>
        <end position="576"/>
    </location>
</feature>
<dbReference type="EMBL" id="BLKM01000776">
    <property type="protein sequence ID" value="GFG38435.1"/>
    <property type="molecule type" value="Genomic_DNA"/>
</dbReference>
<dbReference type="Gene3D" id="2.60.40.1120">
    <property type="entry name" value="Carboxypeptidase-like, regulatory domain"/>
    <property type="match status" value="3"/>
</dbReference>
<keyword evidence="4" id="KW-0256">Endoplasmic reticulum</keyword>
<feature type="domain" description="NOMO-like ninth beta-sandwich" evidence="9">
    <location>
        <begin position="756"/>
        <end position="815"/>
    </location>
</feature>
<dbReference type="Pfam" id="PF23141">
    <property type="entry name" value="Ig_NOMO"/>
    <property type="match status" value="1"/>
</dbReference>
<dbReference type="Pfam" id="PF23192">
    <property type="entry name" value="NOMO_12th"/>
    <property type="match status" value="1"/>
</dbReference>
<dbReference type="InterPro" id="IPR056189">
    <property type="entry name" value="NOMO_3rd"/>
</dbReference>
<dbReference type="Pfam" id="PF23193">
    <property type="entry name" value="NOMO_3rd"/>
    <property type="match status" value="1"/>
</dbReference>
<keyword evidence="2" id="KW-0812">Transmembrane</keyword>
<dbReference type="PANTHER" id="PTHR23303:SF14">
    <property type="entry name" value="BOS COMPLEX SUBUNIT NOMO1-RELATED"/>
    <property type="match status" value="1"/>
</dbReference>
<comment type="subcellular location">
    <subcellularLocation>
        <location evidence="1">Endoplasmic reticulum membrane</location>
        <topology evidence="1">Single-pass type I membrane protein</topology>
    </subcellularLocation>
</comment>
<dbReference type="Pfam" id="PF23194">
    <property type="entry name" value="NOMO_5th"/>
    <property type="match status" value="1"/>
</dbReference>
<dbReference type="SUPFAM" id="SSF49452">
    <property type="entry name" value="Starch-binding domain-like"/>
    <property type="match status" value="3"/>
</dbReference>
<dbReference type="InterPro" id="IPR056191">
    <property type="entry name" value="NOMO_12th"/>
</dbReference>
<accession>A0A6L2Q6M1</accession>
<dbReference type="AlphaFoldDB" id="A0A6L2Q6M1"/>
<evidence type="ECO:0000313" key="15">
    <source>
        <dbReference type="EMBL" id="GFG38435.1"/>
    </source>
</evidence>
<feature type="domain" description="NOMO second beta-sandwich" evidence="10">
    <location>
        <begin position="114"/>
        <end position="205"/>
    </location>
</feature>
<proteinExistence type="predicted"/>
<organism evidence="15 16">
    <name type="scientific">Coptotermes formosanus</name>
    <name type="common">Formosan subterranean termite</name>
    <dbReference type="NCBI Taxonomy" id="36987"/>
    <lineage>
        <taxon>Eukaryota</taxon>
        <taxon>Metazoa</taxon>
        <taxon>Ecdysozoa</taxon>
        <taxon>Arthropoda</taxon>
        <taxon>Hexapoda</taxon>
        <taxon>Insecta</taxon>
        <taxon>Pterygota</taxon>
        <taxon>Neoptera</taxon>
        <taxon>Polyneoptera</taxon>
        <taxon>Dictyoptera</taxon>
        <taxon>Blattodea</taxon>
        <taxon>Blattoidea</taxon>
        <taxon>Termitoidae</taxon>
        <taxon>Rhinotermitidae</taxon>
        <taxon>Coptotermes</taxon>
    </lineage>
</organism>
<comment type="caution">
    <text evidence="15">The sequence shown here is derived from an EMBL/GenBank/DDBJ whole genome shotgun (WGS) entry which is preliminary data.</text>
</comment>
<dbReference type="InterPro" id="IPR013784">
    <property type="entry name" value="Carb-bd-like_fold"/>
</dbReference>
<dbReference type="Pfam" id="PF22902">
    <property type="entry name" value="NOMO1-like_9th"/>
    <property type="match status" value="1"/>
</dbReference>
<dbReference type="GO" id="GO:0005789">
    <property type="term" value="C:endoplasmic reticulum membrane"/>
    <property type="evidence" value="ECO:0007669"/>
    <property type="project" value="UniProtKB-SubCell"/>
</dbReference>
<dbReference type="GO" id="GO:0030246">
    <property type="term" value="F:carbohydrate binding"/>
    <property type="evidence" value="ECO:0007669"/>
    <property type="project" value="InterPro"/>
</dbReference>
<keyword evidence="5" id="KW-1133">Transmembrane helix</keyword>
<dbReference type="SUPFAM" id="SSF49478">
    <property type="entry name" value="Cna protein B-type domain"/>
    <property type="match status" value="2"/>
</dbReference>
<evidence type="ECO:0000256" key="4">
    <source>
        <dbReference type="ARBA" id="ARBA00022824"/>
    </source>
</evidence>
<reference evidence="16" key="1">
    <citation type="submission" date="2020-01" db="EMBL/GenBank/DDBJ databases">
        <title>Draft genome sequence of the Termite Coptotermes fromosanus.</title>
        <authorList>
            <person name="Itakura S."/>
            <person name="Yosikawa Y."/>
            <person name="Umezawa K."/>
        </authorList>
    </citation>
    <scope>NUCLEOTIDE SEQUENCE [LARGE SCALE GENOMIC DNA]</scope>
</reference>
<feature type="domain" description="NOMO-like N-terminal beta-sandwich" evidence="8">
    <location>
        <begin position="28"/>
        <end position="112"/>
    </location>
</feature>
<dbReference type="InterPro" id="IPR051417">
    <property type="entry name" value="SDr/BOS_complex"/>
</dbReference>
<evidence type="ECO:0000259" key="8">
    <source>
        <dbReference type="Pfam" id="PF22898"/>
    </source>
</evidence>
<evidence type="ECO:0000259" key="10">
    <source>
        <dbReference type="Pfam" id="PF22904"/>
    </source>
</evidence>
<dbReference type="InterPro" id="IPR055073">
    <property type="entry name" value="NOMO1-like_9th"/>
</dbReference>
<dbReference type="Proteomes" id="UP000502823">
    <property type="component" value="Unassembled WGS sequence"/>
</dbReference>
<feature type="domain" description="NOMO fifth transthyretin-like" evidence="14">
    <location>
        <begin position="396"/>
        <end position="483"/>
    </location>
</feature>
<keyword evidence="3 7" id="KW-0732">Signal</keyword>
<protein>
    <submittedName>
        <fullName evidence="15">Uncharacterized protein</fullName>
    </submittedName>
</protein>
<dbReference type="InParanoid" id="A0A6L2Q6M1"/>
<dbReference type="InterPro" id="IPR055074">
    <property type="entry name" value="NOMO1-3_2nd"/>
</dbReference>
<gene>
    <name evidence="15" type="ORF">Cfor_01155</name>
</gene>
<feature type="domain" description="NOMO C-terminal transthyretin-like" evidence="12">
    <location>
        <begin position="943"/>
        <end position="1049"/>
    </location>
</feature>
<feature type="domain" description="NOMO third transthyretin-like" evidence="13">
    <location>
        <begin position="252"/>
        <end position="312"/>
    </location>
</feature>
<evidence type="ECO:0000256" key="7">
    <source>
        <dbReference type="SAM" id="SignalP"/>
    </source>
</evidence>
<keyword evidence="16" id="KW-1185">Reference proteome</keyword>
<evidence type="ECO:0000256" key="5">
    <source>
        <dbReference type="ARBA" id="ARBA00022989"/>
    </source>
</evidence>
<evidence type="ECO:0000256" key="1">
    <source>
        <dbReference type="ARBA" id="ARBA00004115"/>
    </source>
</evidence>
<name>A0A6L2Q6M1_COPFO</name>
<evidence type="ECO:0000259" key="9">
    <source>
        <dbReference type="Pfam" id="PF22902"/>
    </source>
</evidence>
<dbReference type="FunCoup" id="A0A6L2Q6M1">
    <property type="interactions" value="1719"/>
</dbReference>
<feature type="signal peptide" evidence="7">
    <location>
        <begin position="1"/>
        <end position="21"/>
    </location>
</feature>
<evidence type="ECO:0000259" key="11">
    <source>
        <dbReference type="Pfam" id="PF23141"/>
    </source>
</evidence>
<dbReference type="InterPro" id="IPR056319">
    <property type="entry name" value="NOMO_7th"/>
</dbReference>
<evidence type="ECO:0000259" key="13">
    <source>
        <dbReference type="Pfam" id="PF23193"/>
    </source>
</evidence>
<feature type="chain" id="PRO_5026928664" evidence="7">
    <location>
        <begin position="22"/>
        <end position="1138"/>
    </location>
</feature>
<evidence type="ECO:0000259" key="12">
    <source>
        <dbReference type="Pfam" id="PF23192"/>
    </source>
</evidence>
<evidence type="ECO:0000313" key="16">
    <source>
        <dbReference type="Proteomes" id="UP000502823"/>
    </source>
</evidence>
<dbReference type="InterPro" id="IPR055075">
    <property type="entry name" value="NOMO-like_N"/>
</dbReference>
<evidence type="ECO:0000259" key="14">
    <source>
        <dbReference type="Pfam" id="PF23194"/>
    </source>
</evidence>
<sequence length="1138" mass="124267">MEYSLKKLLLIIHLTFKFCHTEDILGCGGFVKSDIDINFSQVEVKLYTKQGSLKYHTDCAPNNGYYFLPLYDKGEYVLKIEPPEGWSFEPKDVILNVDGTTDYCSQGKDINFVFKGFAVTGKVVSSGSQVGPKGVKVALFSDGHPESLPILDTLTSENGIFHFTRVLPGKYLVKASHATWKLSKDSVVVHLIKENGHIPPNSLVVAGYDVSGLVTSDNEPIKGVSFVLFQAKEVCHCCNKNPLKGFKPSGSSPLCHVISNEKGKFTFPSIPPGSYKVVPHYEGPHSIKFDVRPVEIDFTVEHESLKIDTEFKVKGFSVTGQVLLRPGGKGIEGAVVLLDGKTSSVTKADGSYHLENLEAGSYTLQVQARHMIFPEMNVKITPNTPKLVDVFPSSFKVCGHVAPYKVILAASERGPVSVVFSKDGIVSEPVIVEAHQETGEFCVFLESGKYEARVKLTEVDKTNGLQFFPTVLVVDVLDSPVLSGIEFTQLKVKLTGHISCLPGGSNCGEIPVRLQAVPGNDNDTPVPVATVVSRGGSYTFEDILPGKYQITVDRNEWCWESSTQTVSVSTAESAVPPFKQVGYIVTFISSHETQVHYVVQTSGKSHTATGNLTVKKGTMKTCVSDAGTYEFVPVGCHEYLHPYVRWNSVSAASSSVRLVAVAHKMGGRVLSSESVKDMFIYVLSSEDRKLKARLGPLIPKPSSDGMLVYKFALMVKEGEKLVLEPTAGALLFNPPQSVMVGANDCVDTAVELHAEKGRVVEGQVIPPSAGVKITVTKGSSDEVVVVTETAEDGKFRMEKEGFVLTGPDANGNFNAHKLAEVIVEVVDKADSQPLQGVLLSLSGGESFRRNSQTGADGKMTFSSLSPSEYFLRPMMKEYRFEPHSKMITVEEGATVNVQFNYIVRMKEGQDVNRHIQRATPAGIPVKAVDGDVTGLRLVVFYPISQMDLTVHVQATSPEHLRTLRAKLCREDSPDSPVHIMRLDHPNGKSPPSRGTSAAMLVFPSLPADGQGYFLQLESSLPHSTHLYTTHAVHFRANTSFKLVKLLFKPEPKVVEHELGHSSYFALPLMVTVLVLYFNRLKVLPFLNWIAQSVSTSLTRGVNSSRVINTAPSDHGAADAVIVEPVIGVTKRKLKPRKT</sequence>
<feature type="domain" description="NOMO seventh transthyretin-like" evidence="11">
    <location>
        <begin position="584"/>
        <end position="660"/>
    </location>
</feature>
<dbReference type="OrthoDB" id="10263633at2759"/>
<evidence type="ECO:0000256" key="6">
    <source>
        <dbReference type="ARBA" id="ARBA00023136"/>
    </source>
</evidence>
<dbReference type="Pfam" id="PF22898">
    <property type="entry name" value="NOMO1-like_1st"/>
    <property type="match status" value="1"/>
</dbReference>
<keyword evidence="6" id="KW-0472">Membrane</keyword>